<accession>A0A6B3TKC8</accession>
<evidence type="ECO:0000256" key="3">
    <source>
        <dbReference type="PIRSR" id="PIRSR620023-2"/>
    </source>
</evidence>
<dbReference type="Proteomes" id="UP000481621">
    <property type="component" value="Unassembled WGS sequence"/>
</dbReference>
<dbReference type="PANTHER" id="PTHR21015:SF22">
    <property type="entry name" value="GLYCOSYLTRANSFERASE"/>
    <property type="match status" value="1"/>
</dbReference>
<dbReference type="EMBL" id="JAAIUV010000001">
    <property type="protein sequence ID" value="NEX77353.1"/>
    <property type="molecule type" value="Genomic_DNA"/>
</dbReference>
<dbReference type="AlphaFoldDB" id="A0A6B3TKC8"/>
<dbReference type="PANTHER" id="PTHR21015">
    <property type="entry name" value="UDP-N-ACETYLGLUCOSAMINE--N-ACETYLMURAMYL-(PENTAPEPTIDE) PYROPHOSPHORYL-UNDECAPRENOL N-ACETYLGLUCOSAMINE TRANSFERASE 1"/>
    <property type="match status" value="1"/>
</dbReference>
<feature type="domain" description="Glycosyl transferase family 28 C-terminal" evidence="4">
    <location>
        <begin position="196"/>
        <end position="346"/>
    </location>
</feature>
<comment type="caution">
    <text evidence="5">The sequence shown here is derived from an EMBL/GenBank/DDBJ whole genome shotgun (WGS) entry which is preliminary data.</text>
</comment>
<dbReference type="NCBIfam" id="TIGR03590">
    <property type="entry name" value="PseG"/>
    <property type="match status" value="1"/>
</dbReference>
<reference evidence="5" key="1">
    <citation type="submission" date="2020-02" db="EMBL/GenBank/DDBJ databases">
        <title>Bacillus sedimentmangrovi sp. nov., isolated from sediment of the mangrove ecosystem.</title>
        <authorList>
            <person name="Liu G."/>
        </authorList>
    </citation>
    <scope>NUCLEOTIDE SEQUENCE [LARGE SCALE GENOMIC DNA]</scope>
    <source>
        <strain evidence="5">SgZ-7</strain>
    </source>
</reference>
<dbReference type="InterPro" id="IPR007235">
    <property type="entry name" value="Glyco_trans_28_C"/>
</dbReference>
<evidence type="ECO:0000256" key="1">
    <source>
        <dbReference type="ARBA" id="ARBA00023136"/>
    </source>
</evidence>
<dbReference type="GO" id="GO:0016758">
    <property type="term" value="F:hexosyltransferase activity"/>
    <property type="evidence" value="ECO:0007669"/>
    <property type="project" value="InterPro"/>
</dbReference>
<gene>
    <name evidence="5" type="primary">pseG</name>
    <name evidence="5" type="ORF">G4Z05_00350</name>
</gene>
<protein>
    <submittedName>
        <fullName evidence="5">UDP-2,4-diacetamido-2,4, 6-trideoxy-beta-L-altropyranose hydrolase</fullName>
        <ecNumber evidence="5">3.6.1.57</ecNumber>
    </submittedName>
</protein>
<dbReference type="Pfam" id="PF04101">
    <property type="entry name" value="Glyco_tran_28_C"/>
    <property type="match status" value="1"/>
</dbReference>
<dbReference type="SUPFAM" id="SSF53756">
    <property type="entry name" value="UDP-Glycosyltransferase/glycogen phosphorylase"/>
    <property type="match status" value="1"/>
</dbReference>
<keyword evidence="1" id="KW-0472">Membrane</keyword>
<organism evidence="5 6">
    <name type="scientific">Neobacillus thermocopriae</name>
    <dbReference type="NCBI Taxonomy" id="1215031"/>
    <lineage>
        <taxon>Bacteria</taxon>
        <taxon>Bacillati</taxon>
        <taxon>Bacillota</taxon>
        <taxon>Bacilli</taxon>
        <taxon>Bacillales</taxon>
        <taxon>Bacillaceae</taxon>
        <taxon>Neobacillus</taxon>
    </lineage>
</organism>
<dbReference type="RefSeq" id="WP_163249856.1">
    <property type="nucleotide sequence ID" value="NZ_JAAIUV010000001.1"/>
</dbReference>
<feature type="active site" description="Proton acceptor" evidence="2">
    <location>
        <position position="17"/>
    </location>
</feature>
<evidence type="ECO:0000259" key="4">
    <source>
        <dbReference type="Pfam" id="PF04101"/>
    </source>
</evidence>
<dbReference type="EC" id="3.6.1.57" evidence="5"/>
<dbReference type="InterPro" id="IPR020023">
    <property type="entry name" value="PseG"/>
</dbReference>
<evidence type="ECO:0000256" key="2">
    <source>
        <dbReference type="PIRSR" id="PIRSR620023-1"/>
    </source>
</evidence>
<feature type="binding site" evidence="3">
    <location>
        <position position="171"/>
    </location>
    <ligand>
        <name>substrate</name>
    </ligand>
</feature>
<name>A0A6B3TKC8_9BACI</name>
<proteinExistence type="predicted"/>
<sequence length="359" mass="41152">MNVFIRVDASIAIGTGHVMRCLTLAERLRGKGANVRFICREHPGHLCSLIESMGYQVLKLPAPPKKTIHFSSHKEWLGVSLLTDAKQTKELVKNEKIDLLIVDHYGIHADWESCFRSIAKKIMVIDDLADRRHDCDFLLDQNDLGFEQDRYHGLVPSHCKLFLGPNYALLRNEFFNLLPEKWIRCGHVKRIFLFFGGIDQTNETSKAIAAFLDLNRPDIEVDVVIGQSHLYKHEIASLCKLHKNLHFHCEVRNIAEMMHQADLSIGAGGTTTWERLFLGLPSIVISIAENQEKICENLAKLKVIKYLGKREEVNTDRITSQLKKLIENEQDRIDMSKRANLMFKDTLLHQTTMLNELMS</sequence>
<evidence type="ECO:0000313" key="5">
    <source>
        <dbReference type="EMBL" id="NEX77353.1"/>
    </source>
</evidence>
<keyword evidence="6" id="KW-1185">Reference proteome</keyword>
<dbReference type="Gene3D" id="3.40.50.2000">
    <property type="entry name" value="Glycogen Phosphorylase B"/>
    <property type="match status" value="1"/>
</dbReference>
<keyword evidence="5" id="KW-0378">Hydrolase</keyword>
<feature type="binding site" evidence="3">
    <location>
        <position position="274"/>
    </location>
    <ligand>
        <name>substrate</name>
    </ligand>
</feature>
<dbReference type="GO" id="GO:0016787">
    <property type="term" value="F:hydrolase activity"/>
    <property type="evidence" value="ECO:0007669"/>
    <property type="project" value="UniProtKB-KW"/>
</dbReference>
<dbReference type="Gene3D" id="3.40.50.11190">
    <property type="match status" value="1"/>
</dbReference>
<evidence type="ECO:0000313" key="6">
    <source>
        <dbReference type="Proteomes" id="UP000481621"/>
    </source>
</evidence>